<dbReference type="InterPro" id="IPR010559">
    <property type="entry name" value="Sig_transdc_His_kin_internal"/>
</dbReference>
<gene>
    <name evidence="3" type="ORF">tloyanaT_19040</name>
</gene>
<feature type="transmembrane region" description="Helical" evidence="1">
    <location>
        <begin position="58"/>
        <end position="79"/>
    </location>
</feature>
<evidence type="ECO:0000256" key="1">
    <source>
        <dbReference type="SAM" id="Phobius"/>
    </source>
</evidence>
<feature type="transmembrane region" description="Helical" evidence="1">
    <location>
        <begin position="130"/>
        <end position="152"/>
    </location>
</feature>
<accession>A0ABQ6HG01</accession>
<evidence type="ECO:0000313" key="4">
    <source>
        <dbReference type="Proteomes" id="UP001157134"/>
    </source>
</evidence>
<evidence type="ECO:0000259" key="2">
    <source>
        <dbReference type="Pfam" id="PF06580"/>
    </source>
</evidence>
<keyword evidence="1" id="KW-1133">Transmembrane helix</keyword>
<dbReference type="EMBL" id="BSSV01000003">
    <property type="protein sequence ID" value="GLX85652.1"/>
    <property type="molecule type" value="Genomic_DNA"/>
</dbReference>
<reference evidence="3 4" key="1">
    <citation type="submission" date="2023-03" db="EMBL/GenBank/DDBJ databases">
        <title>Thalassotalea loyana LMG 22536T draft genome sequence.</title>
        <authorList>
            <person name="Sawabe T."/>
        </authorList>
    </citation>
    <scope>NUCLEOTIDE SEQUENCE [LARGE SCALE GENOMIC DNA]</scope>
    <source>
        <strain evidence="3 4">LMG 22536</strain>
    </source>
</reference>
<feature type="domain" description="Signal transduction histidine kinase internal region" evidence="2">
    <location>
        <begin position="186"/>
        <end position="266"/>
    </location>
</feature>
<dbReference type="PANTHER" id="PTHR34220">
    <property type="entry name" value="SENSOR HISTIDINE KINASE YPDA"/>
    <property type="match status" value="1"/>
</dbReference>
<dbReference type="Gene3D" id="3.30.565.10">
    <property type="entry name" value="Histidine kinase-like ATPase, C-terminal domain"/>
    <property type="match status" value="1"/>
</dbReference>
<dbReference type="InterPro" id="IPR036890">
    <property type="entry name" value="HATPase_C_sf"/>
</dbReference>
<organism evidence="3 4">
    <name type="scientific">Thalassotalea loyana</name>
    <dbReference type="NCBI Taxonomy" id="280483"/>
    <lineage>
        <taxon>Bacteria</taxon>
        <taxon>Pseudomonadati</taxon>
        <taxon>Pseudomonadota</taxon>
        <taxon>Gammaproteobacteria</taxon>
        <taxon>Alteromonadales</taxon>
        <taxon>Colwelliaceae</taxon>
        <taxon>Thalassotalea</taxon>
    </lineage>
</organism>
<comment type="caution">
    <text evidence="3">The sequence shown here is derived from an EMBL/GenBank/DDBJ whole genome shotgun (WGS) entry which is preliminary data.</text>
</comment>
<keyword evidence="4" id="KW-1185">Reference proteome</keyword>
<dbReference type="InterPro" id="IPR050640">
    <property type="entry name" value="Bact_2-comp_sensor_kinase"/>
</dbReference>
<feature type="transmembrane region" description="Helical" evidence="1">
    <location>
        <begin position="91"/>
        <end position="110"/>
    </location>
</feature>
<dbReference type="PANTHER" id="PTHR34220:SF7">
    <property type="entry name" value="SENSOR HISTIDINE KINASE YPDA"/>
    <property type="match status" value="1"/>
</dbReference>
<proteinExistence type="predicted"/>
<dbReference type="Proteomes" id="UP001157134">
    <property type="component" value="Unassembled WGS sequence"/>
</dbReference>
<dbReference type="Pfam" id="PF06580">
    <property type="entry name" value="His_kinase"/>
    <property type="match status" value="1"/>
</dbReference>
<sequence length="410" mass="47857">MRKSKAMQKVEQNVAKLIRETLGQAPEKMFWYCQFGFWVFICLVSLALNLWFEQYEVSYVLFTVLQSAMGLLLSIFLQKSFIAIWYTSNKFRIWVGLALIFAVSLVWTFARMSLFNALTGEEDTWWNFGGWYFSGIFIYMCWTAMFHGLMYYHLLQREHQILLDSQDKIQEEYIKRIEAQAIARDAQLKMLRYQLSPHFLSNALNSVNALIEMEQGDLAQRTVINLSKFLRYLLDHEPESRVTVEQEINALMLYLDIEKVRFSHRLAIDLKIDKDAEDGLIPSLMFQPIVENSIKHAISKSEEGGTVHVCVKRNNDLLTIELSDSGTEVYNNTASDKDNRSIGMNNTRSRLEAIYPKRYSLNYDICDGRFKTNITIPFELSTKKEPEEHVEVDEVEAWQNYEQLSSTTNH</sequence>
<keyword evidence="1" id="KW-0472">Membrane</keyword>
<dbReference type="SUPFAM" id="SSF55874">
    <property type="entry name" value="ATPase domain of HSP90 chaperone/DNA topoisomerase II/histidine kinase"/>
    <property type="match status" value="1"/>
</dbReference>
<dbReference type="RefSeq" id="WP_284297957.1">
    <property type="nucleotide sequence ID" value="NZ_BSSV01000003.1"/>
</dbReference>
<evidence type="ECO:0000313" key="3">
    <source>
        <dbReference type="EMBL" id="GLX85652.1"/>
    </source>
</evidence>
<name>A0ABQ6HG01_9GAMM</name>
<feature type="transmembrane region" description="Helical" evidence="1">
    <location>
        <begin position="29"/>
        <end position="52"/>
    </location>
</feature>
<protein>
    <recommendedName>
        <fullName evidence="2">Signal transduction histidine kinase internal region domain-containing protein</fullName>
    </recommendedName>
</protein>
<keyword evidence="1" id="KW-0812">Transmembrane</keyword>